<evidence type="ECO:0000313" key="3">
    <source>
        <dbReference type="Proteomes" id="UP000031036"/>
    </source>
</evidence>
<gene>
    <name evidence="2" type="ORF">Tcan_01670</name>
</gene>
<feature type="compositionally biased region" description="Basic and acidic residues" evidence="1">
    <location>
        <begin position="151"/>
        <end position="163"/>
    </location>
</feature>
<dbReference type="AlphaFoldDB" id="A0A0B2V4J9"/>
<dbReference type="EMBL" id="JPKZ01002489">
    <property type="protein sequence ID" value="KHN76483.1"/>
    <property type="molecule type" value="Genomic_DNA"/>
</dbReference>
<feature type="region of interest" description="Disordered" evidence="1">
    <location>
        <begin position="83"/>
        <end position="163"/>
    </location>
</feature>
<evidence type="ECO:0000256" key="1">
    <source>
        <dbReference type="SAM" id="MobiDB-lite"/>
    </source>
</evidence>
<dbReference type="Proteomes" id="UP000031036">
    <property type="component" value="Unassembled WGS sequence"/>
</dbReference>
<feature type="compositionally biased region" description="Low complexity" evidence="1">
    <location>
        <begin position="135"/>
        <end position="150"/>
    </location>
</feature>
<organism evidence="2 3">
    <name type="scientific">Toxocara canis</name>
    <name type="common">Canine roundworm</name>
    <dbReference type="NCBI Taxonomy" id="6265"/>
    <lineage>
        <taxon>Eukaryota</taxon>
        <taxon>Metazoa</taxon>
        <taxon>Ecdysozoa</taxon>
        <taxon>Nematoda</taxon>
        <taxon>Chromadorea</taxon>
        <taxon>Rhabditida</taxon>
        <taxon>Spirurina</taxon>
        <taxon>Ascaridomorpha</taxon>
        <taxon>Ascaridoidea</taxon>
        <taxon>Toxocaridae</taxon>
        <taxon>Toxocara</taxon>
    </lineage>
</organism>
<proteinExistence type="predicted"/>
<protein>
    <submittedName>
        <fullName evidence="2">Uncharacterized protein</fullName>
    </submittedName>
</protein>
<reference evidence="2 3" key="1">
    <citation type="submission" date="2014-11" db="EMBL/GenBank/DDBJ databases">
        <title>Genetic blueprint of the zoonotic pathogen Toxocara canis.</title>
        <authorList>
            <person name="Zhu X.-Q."/>
            <person name="Korhonen P.K."/>
            <person name="Cai H."/>
            <person name="Young N.D."/>
            <person name="Nejsum P."/>
            <person name="von Samson-Himmelstjerna G."/>
            <person name="Boag P.R."/>
            <person name="Tan P."/>
            <person name="Li Q."/>
            <person name="Min J."/>
            <person name="Yang Y."/>
            <person name="Wang X."/>
            <person name="Fang X."/>
            <person name="Hall R.S."/>
            <person name="Hofmann A."/>
            <person name="Sternberg P.W."/>
            <person name="Jex A.R."/>
            <person name="Gasser R.B."/>
        </authorList>
    </citation>
    <scope>NUCLEOTIDE SEQUENCE [LARGE SCALE GENOMIC DNA]</scope>
    <source>
        <strain evidence="2">PN_DK_2014</strain>
    </source>
</reference>
<sequence>MLLHNAPSLVRMQISSHNAPKLSSSSILQTRSRIHNTHLLHSLLQNNKVGGRNIHGINHSNPPPLLLSSPTVGRCLTKPSLQTLCFPVSADGEEEEGGDEEDEEQGEGEEDEPEEDEKDGKDADNVTPNSEMQSAEKQSSGSASSASITSVEKRSKRTTETAK</sequence>
<accession>A0A0B2V4J9</accession>
<name>A0A0B2V4J9_TOXCA</name>
<comment type="caution">
    <text evidence="2">The sequence shown here is derived from an EMBL/GenBank/DDBJ whole genome shotgun (WGS) entry which is preliminary data.</text>
</comment>
<evidence type="ECO:0000313" key="2">
    <source>
        <dbReference type="EMBL" id="KHN76483.1"/>
    </source>
</evidence>
<feature type="compositionally biased region" description="Acidic residues" evidence="1">
    <location>
        <begin position="91"/>
        <end position="117"/>
    </location>
</feature>
<keyword evidence="3" id="KW-1185">Reference proteome</keyword>
<feature type="non-terminal residue" evidence="2">
    <location>
        <position position="163"/>
    </location>
</feature>